<dbReference type="SUPFAM" id="SSF158791">
    <property type="entry name" value="MgtE N-terminal domain-like"/>
    <property type="match status" value="1"/>
</dbReference>
<organism evidence="3 4">
    <name type="scientific">Litorimonas taeanensis</name>
    <dbReference type="NCBI Taxonomy" id="568099"/>
    <lineage>
        <taxon>Bacteria</taxon>
        <taxon>Pseudomonadati</taxon>
        <taxon>Pseudomonadota</taxon>
        <taxon>Alphaproteobacteria</taxon>
        <taxon>Maricaulales</taxon>
        <taxon>Robiginitomaculaceae</taxon>
    </lineage>
</organism>
<dbReference type="Proteomes" id="UP000282211">
    <property type="component" value="Unassembled WGS sequence"/>
</dbReference>
<evidence type="ECO:0000313" key="4">
    <source>
        <dbReference type="Proteomes" id="UP000282211"/>
    </source>
</evidence>
<sequence length="201" mass="21684">MKSRILPIIAVSFGLVTALQLTNLSFASAKNKADGIVETKTDKPAKPVLSDVSGDENLSEDAICLTSTMADAILAEKDRIEKQKISLNERETALEALEVKLSAQLENIQTTKSSVEAQLARMEAVASEDLDHLISMYSTMKPKKAAEIFDSMAPAFAAGFLRDMNSAKAGLIMSEMSAKQSYEISLVIANRNAAIRNASNN</sequence>
<feature type="chain" id="PRO_5019240000" description="Flagellar motility protein MotE (MotC chaperone)" evidence="2">
    <location>
        <begin position="30"/>
        <end position="201"/>
    </location>
</feature>
<dbReference type="EMBL" id="RBII01000001">
    <property type="protein sequence ID" value="RKQ72173.1"/>
    <property type="molecule type" value="Genomic_DNA"/>
</dbReference>
<comment type="caution">
    <text evidence="3">The sequence shown here is derived from an EMBL/GenBank/DDBJ whole genome shotgun (WGS) entry which is preliminary data.</text>
</comment>
<dbReference type="OrthoDB" id="9791432at2"/>
<evidence type="ECO:0000256" key="2">
    <source>
        <dbReference type="SAM" id="SignalP"/>
    </source>
</evidence>
<feature type="signal peptide" evidence="2">
    <location>
        <begin position="1"/>
        <end position="29"/>
    </location>
</feature>
<keyword evidence="4" id="KW-1185">Reference proteome</keyword>
<dbReference type="InParanoid" id="A0A420WMD1"/>
<keyword evidence="1" id="KW-0175">Coiled coil</keyword>
<accession>A0A420WMD1</accession>
<evidence type="ECO:0000256" key="1">
    <source>
        <dbReference type="SAM" id="Coils"/>
    </source>
</evidence>
<evidence type="ECO:0000313" key="3">
    <source>
        <dbReference type="EMBL" id="RKQ72173.1"/>
    </source>
</evidence>
<gene>
    <name evidence="3" type="ORF">DES40_1510</name>
</gene>
<keyword evidence="2" id="KW-0732">Signal</keyword>
<name>A0A420WMD1_9PROT</name>
<evidence type="ECO:0008006" key="5">
    <source>
        <dbReference type="Google" id="ProtNLM"/>
    </source>
</evidence>
<reference evidence="3 4" key="1">
    <citation type="submission" date="2018-10" db="EMBL/GenBank/DDBJ databases">
        <title>Genomic Encyclopedia of Type Strains, Phase IV (KMG-IV): sequencing the most valuable type-strain genomes for metagenomic binning, comparative biology and taxonomic classification.</title>
        <authorList>
            <person name="Goeker M."/>
        </authorList>
    </citation>
    <scope>NUCLEOTIDE SEQUENCE [LARGE SCALE GENOMIC DNA]</scope>
    <source>
        <strain evidence="3 4">DSM 22008</strain>
    </source>
</reference>
<feature type="coiled-coil region" evidence="1">
    <location>
        <begin position="70"/>
        <end position="125"/>
    </location>
</feature>
<protein>
    <recommendedName>
        <fullName evidence="5">Flagellar motility protein MotE (MotC chaperone)</fullName>
    </recommendedName>
</protein>
<proteinExistence type="predicted"/>
<dbReference type="AlphaFoldDB" id="A0A420WMD1"/>
<dbReference type="RefSeq" id="WP_121100150.1">
    <property type="nucleotide sequence ID" value="NZ_RBII01000001.1"/>
</dbReference>